<evidence type="ECO:0000313" key="3">
    <source>
        <dbReference type="Proteomes" id="UP000283895"/>
    </source>
</evidence>
<accession>A0A423VIS1</accession>
<comment type="caution">
    <text evidence="2">The sequence shown here is derived from an EMBL/GenBank/DDBJ whole genome shotgun (WGS) entry which is preliminary data.</text>
</comment>
<name>A0A423VIS1_9PEZI</name>
<organism evidence="2 3">
    <name type="scientific">Cytospora schulzeri</name>
    <dbReference type="NCBI Taxonomy" id="448051"/>
    <lineage>
        <taxon>Eukaryota</taxon>
        <taxon>Fungi</taxon>
        <taxon>Dikarya</taxon>
        <taxon>Ascomycota</taxon>
        <taxon>Pezizomycotina</taxon>
        <taxon>Sordariomycetes</taxon>
        <taxon>Sordariomycetidae</taxon>
        <taxon>Diaporthales</taxon>
        <taxon>Cytosporaceae</taxon>
        <taxon>Cytospora</taxon>
    </lineage>
</organism>
<dbReference type="STRING" id="356882.A0A423VIS1"/>
<dbReference type="InterPro" id="IPR029058">
    <property type="entry name" value="AB_hydrolase_fold"/>
</dbReference>
<protein>
    <recommendedName>
        <fullName evidence="1">AB hydrolase-1 domain-containing protein</fullName>
    </recommendedName>
</protein>
<gene>
    <name evidence="2" type="ORF">VMCG_09959</name>
</gene>
<dbReference type="InterPro" id="IPR052897">
    <property type="entry name" value="Sec-Metab_Biosynth_Hydrolase"/>
</dbReference>
<reference evidence="2 3" key="1">
    <citation type="submission" date="2015-09" db="EMBL/GenBank/DDBJ databases">
        <title>Host preference determinants of Valsa canker pathogens revealed by comparative genomics.</title>
        <authorList>
            <person name="Yin Z."/>
            <person name="Huang L."/>
        </authorList>
    </citation>
    <scope>NUCLEOTIDE SEQUENCE [LARGE SCALE GENOMIC DNA]</scope>
    <source>
        <strain evidence="2 3">03-1</strain>
    </source>
</reference>
<dbReference type="SUPFAM" id="SSF53474">
    <property type="entry name" value="alpha/beta-Hydrolases"/>
    <property type="match status" value="1"/>
</dbReference>
<dbReference type="PANTHER" id="PTHR37017">
    <property type="entry name" value="AB HYDROLASE-1 DOMAIN-CONTAINING PROTEIN-RELATED"/>
    <property type="match status" value="1"/>
</dbReference>
<dbReference type="AlphaFoldDB" id="A0A423VIS1"/>
<dbReference type="InterPro" id="IPR000073">
    <property type="entry name" value="AB_hydrolase_1"/>
</dbReference>
<evidence type="ECO:0000313" key="2">
    <source>
        <dbReference type="EMBL" id="ROV90904.1"/>
    </source>
</evidence>
<dbReference type="EMBL" id="LKEA01000059">
    <property type="protein sequence ID" value="ROV90904.1"/>
    <property type="molecule type" value="Genomic_DNA"/>
</dbReference>
<dbReference type="Pfam" id="PF12697">
    <property type="entry name" value="Abhydrolase_6"/>
    <property type="match status" value="1"/>
</dbReference>
<dbReference type="Proteomes" id="UP000283895">
    <property type="component" value="Unassembled WGS sequence"/>
</dbReference>
<evidence type="ECO:0000259" key="1">
    <source>
        <dbReference type="Pfam" id="PF12697"/>
    </source>
</evidence>
<dbReference type="OrthoDB" id="1263307at2759"/>
<dbReference type="Gene3D" id="3.40.50.1820">
    <property type="entry name" value="alpha/beta hydrolase"/>
    <property type="match status" value="1"/>
</dbReference>
<keyword evidence="3" id="KW-1185">Reference proteome</keyword>
<proteinExistence type="predicted"/>
<dbReference type="PANTHER" id="PTHR37017:SF10">
    <property type="entry name" value="AB HYDROLASE-1 DOMAIN-CONTAINING PROTEIN"/>
    <property type="match status" value="1"/>
</dbReference>
<feature type="domain" description="AB hydrolase-1" evidence="1">
    <location>
        <begin position="12"/>
        <end position="230"/>
    </location>
</feature>
<sequence length="238" mass="25774">MAANIKPTLFIIGGAFHTPESYQPLITALETSGYEVHVPRLLSCNQARPPNADLSSDTTHVRSYVGSLVRAGRRVVVIAHSYGGQGGISALIYMSSYALPEGSAALDKTKEFGNMDMVPIAFDIAEDQTSVVRDPTTALVGPGVDDAAAEAYLSTLVRWNIQGLFQRIEHASWREIQPVAYIYTTADMMIPIHYQRSAVDDVKKEGVKVQAFELNTGHCSYLSDAQGVVDVVNKVVSG</sequence>